<dbReference type="AlphaFoldDB" id="A0A2N5XMN2"/>
<name>A0A2N5XMN2_9HYPH</name>
<organism evidence="2 3">
    <name type="scientific">Cohaesibacter celericrescens</name>
    <dbReference type="NCBI Taxonomy" id="2067669"/>
    <lineage>
        <taxon>Bacteria</taxon>
        <taxon>Pseudomonadati</taxon>
        <taxon>Pseudomonadota</taxon>
        <taxon>Alphaproteobacteria</taxon>
        <taxon>Hyphomicrobiales</taxon>
        <taxon>Cohaesibacteraceae</taxon>
    </lineage>
</organism>
<feature type="non-terminal residue" evidence="2">
    <location>
        <position position="285"/>
    </location>
</feature>
<evidence type="ECO:0000256" key="1">
    <source>
        <dbReference type="ARBA" id="ARBA00023125"/>
    </source>
</evidence>
<sequence length="285" mass="30874">MIQNPVIDAKIEQLDGLGAILPLDRATQLASLLSDDDIETLRHLAKAGMGANSLRALMSDLGYLEGWALAAIGTPLPWPAPQDLILKFIAHHLWDPSATSAEVPAATVAAEVSAENGMVVGTGAKTKTRTHGMPQDVAETLRDQGLLRSKGPHAPATVERRLAHWSTLHRWRELDGAFGSTQIRAAMRLAVRVADRPRGRKSQKAITLDVLEQLLATCETAAMAPMGHLRDPHNKLVQQSSLDPGPLNPLVRLVDVRDRALLLVGFASGGRRRSELTSMRFSQLT</sequence>
<evidence type="ECO:0000313" key="2">
    <source>
        <dbReference type="EMBL" id="PLW75753.1"/>
    </source>
</evidence>
<protein>
    <recommendedName>
        <fullName evidence="4">Integrase</fullName>
    </recommendedName>
</protein>
<reference evidence="2 3" key="1">
    <citation type="submission" date="2018-01" db="EMBL/GenBank/DDBJ databases">
        <title>The draft genome sequence of Cohaesibacter sp. H1304.</title>
        <authorList>
            <person name="Wang N.-N."/>
            <person name="Du Z.-J."/>
        </authorList>
    </citation>
    <scope>NUCLEOTIDE SEQUENCE [LARGE SCALE GENOMIC DNA]</scope>
    <source>
        <strain evidence="2 3">H1304</strain>
    </source>
</reference>
<keyword evidence="3" id="KW-1185">Reference proteome</keyword>
<dbReference type="InterPro" id="IPR010998">
    <property type="entry name" value="Integrase_recombinase_N"/>
</dbReference>
<comment type="caution">
    <text evidence="2">The sequence shown here is derived from an EMBL/GenBank/DDBJ whole genome shotgun (WGS) entry which is preliminary data.</text>
</comment>
<dbReference type="GO" id="GO:0003677">
    <property type="term" value="F:DNA binding"/>
    <property type="evidence" value="ECO:0007669"/>
    <property type="project" value="UniProtKB-KW"/>
</dbReference>
<keyword evidence="1" id="KW-0238">DNA-binding</keyword>
<dbReference type="EMBL" id="PKUQ01000046">
    <property type="protein sequence ID" value="PLW75753.1"/>
    <property type="molecule type" value="Genomic_DNA"/>
</dbReference>
<gene>
    <name evidence="2" type="ORF">C0081_18160</name>
</gene>
<proteinExistence type="predicted"/>
<dbReference type="Proteomes" id="UP000234881">
    <property type="component" value="Unassembled WGS sequence"/>
</dbReference>
<evidence type="ECO:0008006" key="4">
    <source>
        <dbReference type="Google" id="ProtNLM"/>
    </source>
</evidence>
<dbReference type="Gene3D" id="1.10.150.130">
    <property type="match status" value="1"/>
</dbReference>
<accession>A0A2N5XMN2</accession>
<evidence type="ECO:0000313" key="3">
    <source>
        <dbReference type="Proteomes" id="UP000234881"/>
    </source>
</evidence>